<comment type="similarity">
    <text evidence="5">Belongs to the cytochrome P450 family.</text>
</comment>
<feature type="transmembrane region" description="Helical" evidence="14">
    <location>
        <begin position="6"/>
        <end position="25"/>
    </location>
</feature>
<keyword evidence="9" id="KW-0492">Microsome</keyword>
<dbReference type="InterPro" id="IPR002403">
    <property type="entry name" value="Cyt_P450_E_grp-IV"/>
</dbReference>
<evidence type="ECO:0000256" key="7">
    <source>
        <dbReference type="ARBA" id="ARBA00022723"/>
    </source>
</evidence>
<comment type="subcellular location">
    <subcellularLocation>
        <location evidence="4">Endoplasmic reticulum membrane</location>
        <topology evidence="4">Peripheral membrane protein</topology>
    </subcellularLocation>
    <subcellularLocation>
        <location evidence="3">Microsome membrane</location>
        <topology evidence="3">Peripheral membrane protein</topology>
    </subcellularLocation>
</comment>
<keyword evidence="14" id="KW-0812">Transmembrane</keyword>
<evidence type="ECO:0000256" key="5">
    <source>
        <dbReference type="ARBA" id="ARBA00010617"/>
    </source>
</evidence>
<proteinExistence type="inferred from homology"/>
<evidence type="ECO:0000256" key="8">
    <source>
        <dbReference type="ARBA" id="ARBA00022824"/>
    </source>
</evidence>
<keyword evidence="10" id="KW-0560">Oxidoreductase</keyword>
<comment type="function">
    <text evidence="2">May be involved in the metabolism of insect hormones and in the breakdown of synthetic insecticides.</text>
</comment>
<keyword evidence="12" id="KW-0503">Monooxygenase</keyword>
<dbReference type="Proteomes" id="UP000695000">
    <property type="component" value="Unplaced"/>
</dbReference>
<dbReference type="InterPro" id="IPR001128">
    <property type="entry name" value="Cyt_P450"/>
</dbReference>
<dbReference type="PANTHER" id="PTHR24291:SF189">
    <property type="entry name" value="CYTOCHROME P450 4C3-RELATED"/>
    <property type="match status" value="1"/>
</dbReference>
<comment type="cofactor">
    <cofactor evidence="1">
        <name>heme</name>
        <dbReference type="ChEBI" id="CHEBI:30413"/>
    </cofactor>
</comment>
<protein>
    <submittedName>
        <fullName evidence="16">Cytochrome P450 4C1-like</fullName>
    </submittedName>
</protein>
<reference evidence="16" key="1">
    <citation type="submission" date="2025-08" db="UniProtKB">
        <authorList>
            <consortium name="RefSeq"/>
        </authorList>
    </citation>
    <scope>IDENTIFICATION</scope>
    <source>
        <tissue evidence="16">Whole Larva</tissue>
    </source>
</reference>
<evidence type="ECO:0000313" key="16">
    <source>
        <dbReference type="RefSeq" id="XP_017779582.1"/>
    </source>
</evidence>
<feature type="transmembrane region" description="Helical" evidence="14">
    <location>
        <begin position="32"/>
        <end position="55"/>
    </location>
</feature>
<evidence type="ECO:0000256" key="2">
    <source>
        <dbReference type="ARBA" id="ARBA00003690"/>
    </source>
</evidence>
<dbReference type="Gene3D" id="1.10.630.10">
    <property type="entry name" value="Cytochrome P450"/>
    <property type="match status" value="1"/>
</dbReference>
<dbReference type="PANTHER" id="PTHR24291">
    <property type="entry name" value="CYTOCHROME P450 FAMILY 4"/>
    <property type="match status" value="1"/>
</dbReference>
<keyword evidence="11" id="KW-0408">Iron</keyword>
<evidence type="ECO:0000256" key="10">
    <source>
        <dbReference type="ARBA" id="ARBA00023002"/>
    </source>
</evidence>
<dbReference type="SUPFAM" id="SSF48264">
    <property type="entry name" value="Cytochrome P450"/>
    <property type="match status" value="1"/>
</dbReference>
<evidence type="ECO:0000256" key="6">
    <source>
        <dbReference type="ARBA" id="ARBA00022617"/>
    </source>
</evidence>
<accession>A0ABM1MYD2</accession>
<keyword evidence="6" id="KW-0349">Heme</keyword>
<dbReference type="RefSeq" id="XP_017779582.1">
    <property type="nucleotide sequence ID" value="XM_017924093.1"/>
</dbReference>
<keyword evidence="8" id="KW-0256">Endoplasmic reticulum</keyword>
<dbReference type="Pfam" id="PF00067">
    <property type="entry name" value="p450"/>
    <property type="match status" value="1"/>
</dbReference>
<dbReference type="GeneID" id="108564894"/>
<evidence type="ECO:0000256" key="14">
    <source>
        <dbReference type="SAM" id="Phobius"/>
    </source>
</evidence>
<evidence type="ECO:0000256" key="11">
    <source>
        <dbReference type="ARBA" id="ARBA00023004"/>
    </source>
</evidence>
<keyword evidence="14" id="KW-1133">Transmembrane helix</keyword>
<sequence>MVSYYHYVIVALAVISATLLAIFLFSRRRLYLLSYALPGPTTLIPLVGNLGSFFMHRKNVFQFFDRIVAKFPQTFRFWFGPKLIVVSSDPAVLDKISKSAAFEYVDVFDSNQKETDERWRMHKKLIRPLINVKFAIDNIATFQEHGRICTTLLEKHLNNKEFDVHQYLFPCFLDIYGEILCGKVIGCQNGRNRNLIWAMETVLKLRDIERAFRWLHLWSLYKMTDHYKQSNDAREMLSYFIQNVIRKSWQRRKLDVFGENKTGATPLVDRIAEFVENNRKAMRNEEFRDYLLKIYIEASSTSALIASYVCVCFGMYPECQVRAATEIRANLGEDLQNLKYENLYKLKYLEMCILEATRLVPKSCFTIRTFTESVDLGDDVTLPEDCPILIPNYWMNRSESYQKPDHFYPNNFLPENVKWRKSGNESHGSGTHECIGRLLSMVGLKIIISQIVSRYRIEADGKFHDLRIGNPSYPKPSLHGFSLCLRD</sequence>
<evidence type="ECO:0000313" key="15">
    <source>
        <dbReference type="Proteomes" id="UP000695000"/>
    </source>
</evidence>
<keyword evidence="7" id="KW-0479">Metal-binding</keyword>
<keyword evidence="13 14" id="KW-0472">Membrane</keyword>
<evidence type="ECO:0000256" key="9">
    <source>
        <dbReference type="ARBA" id="ARBA00022848"/>
    </source>
</evidence>
<evidence type="ECO:0000256" key="4">
    <source>
        <dbReference type="ARBA" id="ARBA00004406"/>
    </source>
</evidence>
<evidence type="ECO:0000256" key="12">
    <source>
        <dbReference type="ARBA" id="ARBA00023033"/>
    </source>
</evidence>
<evidence type="ECO:0000256" key="1">
    <source>
        <dbReference type="ARBA" id="ARBA00001971"/>
    </source>
</evidence>
<organism evidence="15 16">
    <name type="scientific">Nicrophorus vespilloides</name>
    <name type="common">Boreal carrion beetle</name>
    <dbReference type="NCBI Taxonomy" id="110193"/>
    <lineage>
        <taxon>Eukaryota</taxon>
        <taxon>Metazoa</taxon>
        <taxon>Ecdysozoa</taxon>
        <taxon>Arthropoda</taxon>
        <taxon>Hexapoda</taxon>
        <taxon>Insecta</taxon>
        <taxon>Pterygota</taxon>
        <taxon>Neoptera</taxon>
        <taxon>Endopterygota</taxon>
        <taxon>Coleoptera</taxon>
        <taxon>Polyphaga</taxon>
        <taxon>Staphyliniformia</taxon>
        <taxon>Silphidae</taxon>
        <taxon>Nicrophorinae</taxon>
        <taxon>Nicrophorus</taxon>
    </lineage>
</organism>
<dbReference type="PRINTS" id="PR00465">
    <property type="entry name" value="EP450IV"/>
</dbReference>
<dbReference type="InterPro" id="IPR036396">
    <property type="entry name" value="Cyt_P450_sf"/>
</dbReference>
<evidence type="ECO:0000256" key="13">
    <source>
        <dbReference type="ARBA" id="ARBA00023136"/>
    </source>
</evidence>
<evidence type="ECO:0000256" key="3">
    <source>
        <dbReference type="ARBA" id="ARBA00004174"/>
    </source>
</evidence>
<keyword evidence="15" id="KW-1185">Reference proteome</keyword>
<gene>
    <name evidence="16" type="primary">LOC108564894</name>
</gene>
<dbReference type="InterPro" id="IPR050196">
    <property type="entry name" value="Cytochrome_P450_Monoox"/>
</dbReference>
<name>A0ABM1MYD2_NICVS</name>